<evidence type="ECO:0000256" key="1">
    <source>
        <dbReference type="SAM" id="Phobius"/>
    </source>
</evidence>
<dbReference type="InterPro" id="IPR009936">
    <property type="entry name" value="DUF1468"/>
</dbReference>
<keyword evidence="1" id="KW-0472">Membrane</keyword>
<feature type="transmembrane region" description="Helical" evidence="1">
    <location>
        <begin position="24"/>
        <end position="52"/>
    </location>
</feature>
<feature type="transmembrane region" description="Helical" evidence="1">
    <location>
        <begin position="59"/>
        <end position="80"/>
    </location>
</feature>
<keyword evidence="4" id="KW-1185">Reference proteome</keyword>
<dbReference type="AlphaFoldDB" id="A0A1I7GIA5"/>
<sequence>MEHATPDDKPEQPKPVNWYSGWRLFATAAATVVSAKLIGILGSLVAGLLFLWLQPRRGIWQAVAAAAVAGVAVAVLYSTFLLPVPQGQHSTPTTDRFGGVLVEPAR</sequence>
<dbReference type="Pfam" id="PF07331">
    <property type="entry name" value="TctB"/>
    <property type="match status" value="1"/>
</dbReference>
<dbReference type="RefSeq" id="WP_139235344.1">
    <property type="nucleotide sequence ID" value="NZ_CYIG01000009.1"/>
</dbReference>
<name>A0A1I7GIA5_9BURK</name>
<keyword evidence="1" id="KW-1133">Transmembrane helix</keyword>
<dbReference type="EMBL" id="FPBX01000005">
    <property type="protein sequence ID" value="SFU48006.1"/>
    <property type="molecule type" value="Genomic_DNA"/>
</dbReference>
<reference evidence="3 4" key="1">
    <citation type="submission" date="2016-10" db="EMBL/GenBank/DDBJ databases">
        <authorList>
            <person name="de Groot N.N."/>
        </authorList>
    </citation>
    <scope>NUCLEOTIDE SEQUENCE [LARGE SCALE GENOMIC DNA]</scope>
    <source>
        <strain evidence="3 4">R-24608</strain>
    </source>
</reference>
<dbReference type="Proteomes" id="UP000183656">
    <property type="component" value="Unassembled WGS sequence"/>
</dbReference>
<protein>
    <recommendedName>
        <fullName evidence="2">DUF1468 domain-containing protein</fullName>
    </recommendedName>
</protein>
<gene>
    <name evidence="3" type="ORF">SAMN04489707_1005124</name>
</gene>
<accession>A0A1I7GIA5</accession>
<proteinExistence type="predicted"/>
<evidence type="ECO:0000259" key="2">
    <source>
        <dbReference type="Pfam" id="PF07331"/>
    </source>
</evidence>
<keyword evidence="1" id="KW-0812">Transmembrane</keyword>
<evidence type="ECO:0000313" key="4">
    <source>
        <dbReference type="Proteomes" id="UP000183656"/>
    </source>
</evidence>
<organism evidence="3 4">
    <name type="scientific">Paenacidovorax caeni</name>
    <dbReference type="NCBI Taxonomy" id="343013"/>
    <lineage>
        <taxon>Bacteria</taxon>
        <taxon>Pseudomonadati</taxon>
        <taxon>Pseudomonadota</taxon>
        <taxon>Betaproteobacteria</taxon>
        <taxon>Burkholderiales</taxon>
        <taxon>Comamonadaceae</taxon>
        <taxon>Paenacidovorax</taxon>
    </lineage>
</organism>
<evidence type="ECO:0000313" key="3">
    <source>
        <dbReference type="EMBL" id="SFU48006.1"/>
    </source>
</evidence>
<feature type="domain" description="DUF1468" evidence="2">
    <location>
        <begin position="8"/>
        <end position="81"/>
    </location>
</feature>